<feature type="transmembrane region" description="Helical" evidence="9">
    <location>
        <begin position="109"/>
        <end position="127"/>
    </location>
</feature>
<evidence type="ECO:0000256" key="5">
    <source>
        <dbReference type="ARBA" id="ARBA00022989"/>
    </source>
</evidence>
<keyword evidence="5 9" id="KW-1133">Transmembrane helix</keyword>
<feature type="transmembrane region" description="Helical" evidence="9">
    <location>
        <begin position="133"/>
        <end position="150"/>
    </location>
</feature>
<dbReference type="InterPro" id="IPR036259">
    <property type="entry name" value="MFS_trans_sf"/>
</dbReference>
<evidence type="ECO:0000256" key="1">
    <source>
        <dbReference type="ARBA" id="ARBA00004141"/>
    </source>
</evidence>
<feature type="transmembrane region" description="Helical" evidence="9">
    <location>
        <begin position="329"/>
        <end position="351"/>
    </location>
</feature>
<feature type="transmembrane region" description="Helical" evidence="9">
    <location>
        <begin position="171"/>
        <end position="189"/>
    </location>
</feature>
<evidence type="ECO:0000313" key="12">
    <source>
        <dbReference type="Proteomes" id="UP000265663"/>
    </source>
</evidence>
<dbReference type="FunFam" id="1.20.1250.20:FF:000061">
    <property type="entry name" value="MFS sugar transporter"/>
    <property type="match status" value="1"/>
</dbReference>
<comment type="similarity">
    <text evidence="2 7">Belongs to the major facilitator superfamily. Sugar transporter (TC 2.A.1.1) family.</text>
</comment>
<feature type="transmembrane region" description="Helical" evidence="9">
    <location>
        <begin position="457"/>
        <end position="474"/>
    </location>
</feature>
<dbReference type="Pfam" id="PF00083">
    <property type="entry name" value="Sugar_tr"/>
    <property type="match status" value="1"/>
</dbReference>
<dbReference type="GO" id="GO:0005351">
    <property type="term" value="F:carbohydrate:proton symporter activity"/>
    <property type="evidence" value="ECO:0007669"/>
    <property type="project" value="TreeGrafter"/>
</dbReference>
<evidence type="ECO:0000256" key="4">
    <source>
        <dbReference type="ARBA" id="ARBA00022692"/>
    </source>
</evidence>
<feature type="region of interest" description="Disordered" evidence="8">
    <location>
        <begin position="521"/>
        <end position="555"/>
    </location>
</feature>
<reference evidence="11 12" key="1">
    <citation type="journal article" date="2014" name="PLoS ONE">
        <title>De novo Genome Assembly of the Fungal Plant Pathogen Pyrenophora semeniperda.</title>
        <authorList>
            <person name="Soliai M.M."/>
            <person name="Meyer S.E."/>
            <person name="Udall J.A."/>
            <person name="Elzinga D.E."/>
            <person name="Hermansen R.A."/>
            <person name="Bodily P.M."/>
            <person name="Hart A.A."/>
            <person name="Coleman C.E."/>
        </authorList>
    </citation>
    <scope>NUCLEOTIDE SEQUENCE [LARGE SCALE GENOMIC DNA]</scope>
    <source>
        <strain evidence="11 12">CCB06</strain>
        <tissue evidence="11">Mycelium</tissue>
    </source>
</reference>
<dbReference type="GO" id="GO:0015793">
    <property type="term" value="P:glycerol transmembrane transport"/>
    <property type="evidence" value="ECO:0007669"/>
    <property type="project" value="TreeGrafter"/>
</dbReference>
<feature type="transmembrane region" description="Helical" evidence="9">
    <location>
        <begin position="80"/>
        <end position="100"/>
    </location>
</feature>
<feature type="transmembrane region" description="Helical" evidence="9">
    <location>
        <begin position="301"/>
        <end position="323"/>
    </location>
</feature>
<evidence type="ECO:0000256" key="9">
    <source>
        <dbReference type="SAM" id="Phobius"/>
    </source>
</evidence>
<evidence type="ECO:0000313" key="11">
    <source>
        <dbReference type="EMBL" id="RMZ67406.1"/>
    </source>
</evidence>
<evidence type="ECO:0000256" key="7">
    <source>
        <dbReference type="RuleBase" id="RU003346"/>
    </source>
</evidence>
<evidence type="ECO:0000259" key="10">
    <source>
        <dbReference type="PROSITE" id="PS50850"/>
    </source>
</evidence>
<dbReference type="Proteomes" id="UP000265663">
    <property type="component" value="Unassembled WGS sequence"/>
</dbReference>
<feature type="transmembrane region" description="Helical" evidence="9">
    <location>
        <begin position="394"/>
        <end position="413"/>
    </location>
</feature>
<dbReference type="PRINTS" id="PR00171">
    <property type="entry name" value="SUGRTRNSPORT"/>
</dbReference>
<sequence length="555" mass="61059">MPTYHRYIVTMAPRIKESDTGVPTYWGQSGRMLQVLITVVAVADFLLFGYDQGVMSGIISAPAFIKAFPEVDGDSTYEGFVVSIYAVGCFLGACFVFLCGDKLGRRRSIFLGASVMIIGVIIQVATIPPSSGATAQFIFGRCLTGIGNGINTSTIPTYQAECCKAKNRGKVICIEGSMVAIGTLIAYWIDYGCLYGPDAFTWRFPIAFQCVFAITVIIMMISLPESPRWLLNHHHEEEAATVLAGLNGVPRDDPEVLIQMQIIRDAVNASGGGGKVPTKALLTNGKSQHLRRAILGASSQFMQQLSGCNAVIYYFPILCQNVLGTDHNLALLLGGINMVVYAIFACTSWFLIERVGRRKLYIIGTFGQMFSMILTFACLIPGTEGPAKGAAVGLFTYIAFFGATWLPLPWLYPAEINPLKTRQKANAFSTINNWLWNFFIVMITPVLITNISWGTYLLFAVLNACFIPVIYFFYPETSGRSLEEIDLIFAKGYTEKISYVTAAKQLPPMNEEEIAEAVRQYDLSDSDVENRSTAGSLKEKRHQEEELMPQVGAQA</sequence>
<dbReference type="NCBIfam" id="TIGR00879">
    <property type="entry name" value="SP"/>
    <property type="match status" value="1"/>
</dbReference>
<dbReference type="PROSITE" id="PS00217">
    <property type="entry name" value="SUGAR_TRANSPORT_2"/>
    <property type="match status" value="1"/>
</dbReference>
<feature type="domain" description="Major facilitator superfamily (MFS) profile" evidence="10">
    <location>
        <begin position="37"/>
        <end position="478"/>
    </location>
</feature>
<dbReference type="InterPro" id="IPR005828">
    <property type="entry name" value="MFS_sugar_transport-like"/>
</dbReference>
<keyword evidence="6 9" id="KW-0472">Membrane</keyword>
<organism evidence="11 12">
    <name type="scientific">Pyrenophora seminiperda CCB06</name>
    <dbReference type="NCBI Taxonomy" id="1302712"/>
    <lineage>
        <taxon>Eukaryota</taxon>
        <taxon>Fungi</taxon>
        <taxon>Dikarya</taxon>
        <taxon>Ascomycota</taxon>
        <taxon>Pezizomycotina</taxon>
        <taxon>Dothideomycetes</taxon>
        <taxon>Pleosporomycetidae</taxon>
        <taxon>Pleosporales</taxon>
        <taxon>Pleosporineae</taxon>
        <taxon>Pleosporaceae</taxon>
        <taxon>Pyrenophora</taxon>
    </lineage>
</organism>
<protein>
    <submittedName>
        <fullName evidence="11">Sugar transporter STL1</fullName>
    </submittedName>
</protein>
<gene>
    <name evidence="11" type="ORF">GMOD_00001323</name>
</gene>
<dbReference type="PANTHER" id="PTHR48022">
    <property type="entry name" value="PLASTIDIC GLUCOSE TRANSPORTER 4"/>
    <property type="match status" value="1"/>
</dbReference>
<dbReference type="InterPro" id="IPR005829">
    <property type="entry name" value="Sugar_transporter_CS"/>
</dbReference>
<dbReference type="InterPro" id="IPR003663">
    <property type="entry name" value="Sugar/inositol_transpt"/>
</dbReference>
<name>A0A3M7LYY4_9PLEO</name>
<feature type="transmembrane region" description="Helical" evidence="9">
    <location>
        <begin position="201"/>
        <end position="223"/>
    </location>
</feature>
<keyword evidence="4 9" id="KW-0812">Transmembrane</keyword>
<dbReference type="InterPro" id="IPR050360">
    <property type="entry name" value="MFS_Sugar_Transporters"/>
</dbReference>
<feature type="transmembrane region" description="Helical" evidence="9">
    <location>
        <begin position="32"/>
        <end position="50"/>
    </location>
</feature>
<evidence type="ECO:0000256" key="3">
    <source>
        <dbReference type="ARBA" id="ARBA00022448"/>
    </source>
</evidence>
<accession>A0A3M7LYY4</accession>
<proteinExistence type="inferred from homology"/>
<keyword evidence="11" id="KW-0762">Sugar transport</keyword>
<dbReference type="PROSITE" id="PS50850">
    <property type="entry name" value="MFS"/>
    <property type="match status" value="1"/>
</dbReference>
<evidence type="ECO:0000256" key="8">
    <source>
        <dbReference type="SAM" id="MobiDB-lite"/>
    </source>
</evidence>
<dbReference type="AlphaFoldDB" id="A0A3M7LYY4"/>
<keyword evidence="3 7" id="KW-0813">Transport</keyword>
<keyword evidence="12" id="KW-1185">Reference proteome</keyword>
<dbReference type="PANTHER" id="PTHR48022:SF69">
    <property type="entry name" value="SUGAR TRANSPORTER"/>
    <property type="match status" value="1"/>
</dbReference>
<dbReference type="SUPFAM" id="SSF103473">
    <property type="entry name" value="MFS general substrate transporter"/>
    <property type="match status" value="1"/>
</dbReference>
<dbReference type="EMBL" id="KE747810">
    <property type="protein sequence ID" value="RMZ67406.1"/>
    <property type="molecule type" value="Genomic_DNA"/>
</dbReference>
<dbReference type="Gene3D" id="1.20.1250.20">
    <property type="entry name" value="MFS general substrate transporter like domains"/>
    <property type="match status" value="1"/>
</dbReference>
<dbReference type="GO" id="GO:0016020">
    <property type="term" value="C:membrane"/>
    <property type="evidence" value="ECO:0007669"/>
    <property type="project" value="UniProtKB-SubCell"/>
</dbReference>
<feature type="transmembrane region" description="Helical" evidence="9">
    <location>
        <begin position="434"/>
        <end position="451"/>
    </location>
</feature>
<feature type="transmembrane region" description="Helical" evidence="9">
    <location>
        <begin position="360"/>
        <end position="382"/>
    </location>
</feature>
<dbReference type="OrthoDB" id="6133115at2759"/>
<evidence type="ECO:0000256" key="2">
    <source>
        <dbReference type="ARBA" id="ARBA00010992"/>
    </source>
</evidence>
<evidence type="ECO:0000256" key="6">
    <source>
        <dbReference type="ARBA" id="ARBA00023136"/>
    </source>
</evidence>
<dbReference type="InterPro" id="IPR020846">
    <property type="entry name" value="MFS_dom"/>
</dbReference>
<comment type="subcellular location">
    <subcellularLocation>
        <location evidence="1">Membrane</location>
        <topology evidence="1">Multi-pass membrane protein</topology>
    </subcellularLocation>
</comment>